<dbReference type="PIRSF" id="PIRSF001563">
    <property type="entry name" value="Folylpolyglu_synth"/>
    <property type="match status" value="1"/>
</dbReference>
<dbReference type="SUPFAM" id="SSF53244">
    <property type="entry name" value="MurD-like peptide ligases, peptide-binding domain"/>
    <property type="match status" value="1"/>
</dbReference>
<evidence type="ECO:0000256" key="3">
    <source>
        <dbReference type="ARBA" id="ARBA00022598"/>
    </source>
</evidence>
<dbReference type="GO" id="GO:0008841">
    <property type="term" value="F:dihydrofolate synthase activity"/>
    <property type="evidence" value="ECO:0007669"/>
    <property type="project" value="TreeGrafter"/>
</dbReference>
<dbReference type="EMBL" id="VUMV01000001">
    <property type="protein sequence ID" value="MST80770.1"/>
    <property type="molecule type" value="Genomic_DNA"/>
</dbReference>
<name>A0A7X2TMS0_9FIRM</name>
<evidence type="ECO:0000259" key="11">
    <source>
        <dbReference type="Pfam" id="PF02875"/>
    </source>
</evidence>
<keyword evidence="4" id="KW-0479">Metal-binding</keyword>
<dbReference type="Pfam" id="PF08245">
    <property type="entry name" value="Mur_ligase_M"/>
    <property type="match status" value="1"/>
</dbReference>
<keyword evidence="3 10" id="KW-0436">Ligase</keyword>
<dbReference type="GO" id="GO:0005737">
    <property type="term" value="C:cytoplasm"/>
    <property type="evidence" value="ECO:0007669"/>
    <property type="project" value="TreeGrafter"/>
</dbReference>
<accession>A0A7X2TMS0</accession>
<dbReference type="Gene3D" id="3.40.1190.10">
    <property type="entry name" value="Mur-like, catalytic domain"/>
    <property type="match status" value="1"/>
</dbReference>
<keyword evidence="14" id="KW-1185">Reference proteome</keyword>
<dbReference type="EC" id="6.3.2.17" evidence="2"/>
<dbReference type="GO" id="GO:0046872">
    <property type="term" value="F:metal ion binding"/>
    <property type="evidence" value="ECO:0007669"/>
    <property type="project" value="UniProtKB-KW"/>
</dbReference>
<organism evidence="13 14">
    <name type="scientific">Bilifractor porci</name>
    <dbReference type="NCBI Taxonomy" id="2606636"/>
    <lineage>
        <taxon>Bacteria</taxon>
        <taxon>Bacillati</taxon>
        <taxon>Bacillota</taxon>
        <taxon>Clostridia</taxon>
        <taxon>Lachnospirales</taxon>
        <taxon>Lachnospiraceae</taxon>
        <taxon>Bilifractor</taxon>
    </lineage>
</organism>
<evidence type="ECO:0000256" key="9">
    <source>
        <dbReference type="ARBA" id="ARBA00047493"/>
    </source>
</evidence>
<evidence type="ECO:0000256" key="1">
    <source>
        <dbReference type="ARBA" id="ARBA00008276"/>
    </source>
</evidence>
<evidence type="ECO:0000256" key="6">
    <source>
        <dbReference type="ARBA" id="ARBA00022840"/>
    </source>
</evidence>
<dbReference type="GO" id="GO:0005524">
    <property type="term" value="F:ATP binding"/>
    <property type="evidence" value="ECO:0007669"/>
    <property type="project" value="UniProtKB-KW"/>
</dbReference>
<comment type="similarity">
    <text evidence="1 10">Belongs to the folylpolyglutamate synthase family.</text>
</comment>
<dbReference type="SUPFAM" id="SSF53623">
    <property type="entry name" value="MurD-like peptide ligases, catalytic domain"/>
    <property type="match status" value="1"/>
</dbReference>
<dbReference type="InterPro" id="IPR036565">
    <property type="entry name" value="Mur-like_cat_sf"/>
</dbReference>
<dbReference type="AlphaFoldDB" id="A0A7X2TMS0"/>
<dbReference type="InterPro" id="IPR004101">
    <property type="entry name" value="Mur_ligase_C"/>
</dbReference>
<proteinExistence type="inferred from homology"/>
<dbReference type="InterPro" id="IPR036615">
    <property type="entry name" value="Mur_ligase_C_dom_sf"/>
</dbReference>
<sequence>MGAQPRRHLREDRAAVHYLSERSRGRGVGMDYQEARAFIAGKISGVHLELDRIRALLYELGNPEKELRFIHIAGTNGKGSIAAYLSAALTRAGFCTGVYTSPVVYTYGEQFRVNGKMISGEQYTKLAEKMKSAVTRMERRGLVCPSNFELETVLAILFFSEQHCDYSILECGMGGRDDATNVIPAPVLAVFASISMDHTEFLGQTLPEIASVKAGIIKRGCLAAVTSGQQKETEEVLQSVCDSLGVPLVTGHPEQAEVLDNTIDGLTFRYKDLLFHTPLAGSCQAENAVTAFEALKILQKKEPELTDEKILEGISAADWHGRFTRIAEHPDFVVDGAHNPRAADILRQSVLECYPERRRIFILGVFADKDYREVIRRTCDLADVLLCVETPDNERALPAEKLAEAAAEIFPEKTILAEKSIPDAVRRSFALAGPDDLILSFGSLSNIGEITGLMKHFT</sequence>
<evidence type="ECO:0000256" key="4">
    <source>
        <dbReference type="ARBA" id="ARBA00022723"/>
    </source>
</evidence>
<comment type="caution">
    <text evidence="13">The sequence shown here is derived from an EMBL/GenBank/DDBJ whole genome shotgun (WGS) entry which is preliminary data.</text>
</comment>
<feature type="domain" description="Mur ligase central" evidence="12">
    <location>
        <begin position="72"/>
        <end position="294"/>
    </location>
</feature>
<dbReference type="GO" id="GO:0004326">
    <property type="term" value="F:tetrahydrofolylpolyglutamate synthase activity"/>
    <property type="evidence" value="ECO:0007669"/>
    <property type="project" value="UniProtKB-EC"/>
</dbReference>
<evidence type="ECO:0000256" key="5">
    <source>
        <dbReference type="ARBA" id="ARBA00022741"/>
    </source>
</evidence>
<dbReference type="NCBIfam" id="TIGR01499">
    <property type="entry name" value="folC"/>
    <property type="match status" value="1"/>
</dbReference>
<reference evidence="13 14" key="1">
    <citation type="submission" date="2019-08" db="EMBL/GenBank/DDBJ databases">
        <title>In-depth cultivation of the pig gut microbiome towards novel bacterial diversity and tailored functional studies.</title>
        <authorList>
            <person name="Wylensek D."/>
            <person name="Hitch T.C.A."/>
            <person name="Clavel T."/>
        </authorList>
    </citation>
    <scope>NUCLEOTIDE SEQUENCE [LARGE SCALE GENOMIC DNA]</scope>
    <source>
        <strain evidence="13 14">Oil+RF-744-WCA-WT-13</strain>
    </source>
</reference>
<evidence type="ECO:0000256" key="8">
    <source>
        <dbReference type="ARBA" id="ARBA00030592"/>
    </source>
</evidence>
<dbReference type="PANTHER" id="PTHR11136:SF0">
    <property type="entry name" value="DIHYDROFOLATE SYNTHETASE-RELATED"/>
    <property type="match status" value="1"/>
</dbReference>
<evidence type="ECO:0000256" key="10">
    <source>
        <dbReference type="PIRNR" id="PIRNR001563"/>
    </source>
</evidence>
<keyword evidence="7" id="KW-0460">Magnesium</keyword>
<evidence type="ECO:0000313" key="13">
    <source>
        <dbReference type="EMBL" id="MST80770.1"/>
    </source>
</evidence>
<dbReference type="PANTHER" id="PTHR11136">
    <property type="entry name" value="FOLYLPOLYGLUTAMATE SYNTHASE-RELATED"/>
    <property type="match status" value="1"/>
</dbReference>
<evidence type="ECO:0000256" key="7">
    <source>
        <dbReference type="ARBA" id="ARBA00022842"/>
    </source>
</evidence>
<keyword evidence="6 10" id="KW-0067">ATP-binding</keyword>
<feature type="domain" description="Mur ligase C-terminal" evidence="11">
    <location>
        <begin position="321"/>
        <end position="443"/>
    </location>
</feature>
<dbReference type="InterPro" id="IPR013221">
    <property type="entry name" value="Mur_ligase_cen"/>
</dbReference>
<dbReference type="InterPro" id="IPR018109">
    <property type="entry name" value="Folylpolyglutamate_synth_CS"/>
</dbReference>
<gene>
    <name evidence="13" type="ORF">FYJ60_00265</name>
</gene>
<keyword evidence="5 10" id="KW-0547">Nucleotide-binding</keyword>
<dbReference type="InterPro" id="IPR001645">
    <property type="entry name" value="Folylpolyglutamate_synth"/>
</dbReference>
<dbReference type="Proteomes" id="UP000466864">
    <property type="component" value="Unassembled WGS sequence"/>
</dbReference>
<evidence type="ECO:0000256" key="2">
    <source>
        <dbReference type="ARBA" id="ARBA00013025"/>
    </source>
</evidence>
<evidence type="ECO:0000313" key="14">
    <source>
        <dbReference type="Proteomes" id="UP000466864"/>
    </source>
</evidence>
<comment type="catalytic activity">
    <reaction evidence="9">
        <text>(6S)-5,6,7,8-tetrahydrofolyl-(gamma-L-Glu)(n) + L-glutamate + ATP = (6S)-5,6,7,8-tetrahydrofolyl-(gamma-L-Glu)(n+1) + ADP + phosphate + H(+)</text>
        <dbReference type="Rhea" id="RHEA:10580"/>
        <dbReference type="Rhea" id="RHEA-COMP:14738"/>
        <dbReference type="Rhea" id="RHEA-COMP:14740"/>
        <dbReference type="ChEBI" id="CHEBI:15378"/>
        <dbReference type="ChEBI" id="CHEBI:29985"/>
        <dbReference type="ChEBI" id="CHEBI:30616"/>
        <dbReference type="ChEBI" id="CHEBI:43474"/>
        <dbReference type="ChEBI" id="CHEBI:141005"/>
        <dbReference type="ChEBI" id="CHEBI:456216"/>
        <dbReference type="EC" id="6.3.2.17"/>
    </reaction>
</comment>
<dbReference type="Gene3D" id="3.90.190.20">
    <property type="entry name" value="Mur ligase, C-terminal domain"/>
    <property type="match status" value="1"/>
</dbReference>
<dbReference type="Pfam" id="PF02875">
    <property type="entry name" value="Mur_ligase_C"/>
    <property type="match status" value="1"/>
</dbReference>
<evidence type="ECO:0000259" key="12">
    <source>
        <dbReference type="Pfam" id="PF08245"/>
    </source>
</evidence>
<dbReference type="PROSITE" id="PS01012">
    <property type="entry name" value="FOLYLPOLYGLU_SYNT_2"/>
    <property type="match status" value="1"/>
</dbReference>
<protein>
    <recommendedName>
        <fullName evidence="2">tetrahydrofolate synthase</fullName>
        <ecNumber evidence="2">6.3.2.17</ecNumber>
    </recommendedName>
    <alternativeName>
        <fullName evidence="8">Tetrahydrofolylpolyglutamate synthase</fullName>
    </alternativeName>
</protein>